<protein>
    <submittedName>
        <fullName evidence="1">Uncharacterized protein</fullName>
    </submittedName>
</protein>
<name>A0A644UVB4_9ZZZZ</name>
<dbReference type="AlphaFoldDB" id="A0A644UVB4"/>
<comment type="caution">
    <text evidence="1">The sequence shown here is derived from an EMBL/GenBank/DDBJ whole genome shotgun (WGS) entry which is preliminary data.</text>
</comment>
<sequence length="81" mass="9009">MGAILIFKKIFLSDEINLSVYTLVKVFIHPDGCFQVDSMLISPETGAYFPHRVVPPVSGLYQECSFFLKKVIMVIGIATSP</sequence>
<proteinExistence type="predicted"/>
<reference evidence="1" key="1">
    <citation type="submission" date="2019-08" db="EMBL/GenBank/DDBJ databases">
        <authorList>
            <person name="Kucharzyk K."/>
            <person name="Murdoch R.W."/>
            <person name="Higgins S."/>
            <person name="Loffler F."/>
        </authorList>
    </citation>
    <scope>NUCLEOTIDE SEQUENCE</scope>
</reference>
<organism evidence="1">
    <name type="scientific">bioreactor metagenome</name>
    <dbReference type="NCBI Taxonomy" id="1076179"/>
    <lineage>
        <taxon>unclassified sequences</taxon>
        <taxon>metagenomes</taxon>
        <taxon>ecological metagenomes</taxon>
    </lineage>
</organism>
<gene>
    <name evidence="1" type="ORF">SDC9_28978</name>
</gene>
<accession>A0A644UVB4</accession>
<dbReference type="EMBL" id="VSSQ01000171">
    <property type="protein sequence ID" value="MPL83028.1"/>
    <property type="molecule type" value="Genomic_DNA"/>
</dbReference>
<evidence type="ECO:0000313" key="1">
    <source>
        <dbReference type="EMBL" id="MPL83028.1"/>
    </source>
</evidence>